<evidence type="ECO:0000313" key="2">
    <source>
        <dbReference type="Proteomes" id="UP000030647"/>
    </source>
</evidence>
<reference evidence="2" key="1">
    <citation type="journal article" date="2013" name="Genome Announc.">
        <title>Whole-Genome Sequencing of Lactobacillus shenzhenensis Strain LY-73T.</title>
        <authorList>
            <person name="Lin Z."/>
            <person name="Liu Z."/>
            <person name="Yang R."/>
            <person name="Zou Y."/>
            <person name="Wan D."/>
            <person name="Chen J."/>
            <person name="Guo M."/>
            <person name="Zhao J."/>
            <person name="Fang C."/>
            <person name="Yang R."/>
            <person name="Liu F."/>
        </authorList>
    </citation>
    <scope>NUCLEOTIDE SEQUENCE [LARGE SCALE GENOMIC DNA]</scope>
    <source>
        <strain evidence="2">LY-73</strain>
    </source>
</reference>
<evidence type="ECO:0000313" key="1">
    <source>
        <dbReference type="EMBL" id="ERL63670.1"/>
    </source>
</evidence>
<gene>
    <name evidence="1" type="ORF">L248_2458</name>
</gene>
<organism evidence="1 2">
    <name type="scientific">Schleiferilactobacillus shenzhenensis LY-73</name>
    <dbReference type="NCBI Taxonomy" id="1231336"/>
    <lineage>
        <taxon>Bacteria</taxon>
        <taxon>Bacillati</taxon>
        <taxon>Bacillota</taxon>
        <taxon>Bacilli</taxon>
        <taxon>Lactobacillales</taxon>
        <taxon>Lactobacillaceae</taxon>
        <taxon>Schleiferilactobacillus</taxon>
    </lineage>
</organism>
<dbReference type="EMBL" id="KI271622">
    <property type="protein sequence ID" value="ERL63670.1"/>
    <property type="molecule type" value="Genomic_DNA"/>
</dbReference>
<dbReference type="Proteomes" id="UP000030647">
    <property type="component" value="Unassembled WGS sequence"/>
</dbReference>
<name>U4TJX7_9LACO</name>
<sequence>MHRALSGLVDYAADQADAETAVLIQEAVVQFFYMTSGLLTTPPFMDAAPHLPTVLVHDQTSVAAVVTGPNSALLVNLLLRLGIRVVSDITPIKLTAIFEGHGFGHVRRLWLMRCLKEHVHTVEKRESMANVSTKAILVLPLFTLNQADTAAWLQRHGTVLYPLERYFGIEDDTALRPLFNDDDRALAALDMRIADYAKSAGGAGPTDSNSWRQALSLFLQTDFGASKAWADKEVHRLEDGQVIWNAGLFQQSDPHTWQDHVADFTNALRPKYRIAFTQRVQEGKTLRAVAETLHLSQARVGQMARLATRKFGFYWRQHQLTMRLLLAAQYEPVNLSTQYSQRFANAVWQELPFHPEGLVPLWFGEPEEMTTETKQRSRD</sequence>
<dbReference type="STRING" id="1231336.L248_2458"/>
<dbReference type="InterPro" id="IPR013324">
    <property type="entry name" value="RNA_pol_sigma_r3/r4-like"/>
</dbReference>
<accession>U4TJX7</accession>
<proteinExistence type="predicted"/>
<dbReference type="SUPFAM" id="SSF88659">
    <property type="entry name" value="Sigma3 and sigma4 domains of RNA polymerase sigma factors"/>
    <property type="match status" value="1"/>
</dbReference>
<dbReference type="HOGENOM" id="CLU_729176_0_0_9"/>
<protein>
    <submittedName>
        <fullName evidence="1">Uncharacterized protein</fullName>
    </submittedName>
</protein>
<dbReference type="AlphaFoldDB" id="U4TJX7"/>
<keyword evidence="2" id="KW-1185">Reference proteome</keyword>